<evidence type="ECO:0000259" key="6">
    <source>
        <dbReference type="Pfam" id="PF00933"/>
    </source>
</evidence>
<dbReference type="Gene3D" id="3.20.20.300">
    <property type="entry name" value="Glycoside hydrolase, family 3, N-terminal domain"/>
    <property type="match status" value="1"/>
</dbReference>
<dbReference type="InterPro" id="IPR001764">
    <property type="entry name" value="Glyco_hydro_3_N"/>
</dbReference>
<proteinExistence type="inferred from homology"/>
<accession>A0A850EHI1</accession>
<gene>
    <name evidence="7" type="ORF">HPT30_03055</name>
</gene>
<keyword evidence="4 7" id="KW-0378">Hydrolase</keyword>
<dbReference type="GO" id="GO:0005975">
    <property type="term" value="P:carbohydrate metabolic process"/>
    <property type="evidence" value="ECO:0007669"/>
    <property type="project" value="InterPro"/>
</dbReference>
<evidence type="ECO:0000256" key="2">
    <source>
        <dbReference type="ARBA" id="ARBA00005336"/>
    </source>
</evidence>
<evidence type="ECO:0000313" key="8">
    <source>
        <dbReference type="Proteomes" id="UP000564806"/>
    </source>
</evidence>
<feature type="domain" description="Glycoside hydrolase family 3 N-terminal" evidence="6">
    <location>
        <begin position="37"/>
        <end position="355"/>
    </location>
</feature>
<comment type="similarity">
    <text evidence="2">Belongs to the glycosyl hydrolase 3 family.</text>
</comment>
<dbReference type="AlphaFoldDB" id="A0A850EHI1"/>
<sequence length="573" mass="62875">MSVRRINNVVNLEAKPFNLKPADIQWVHETLAAMDVKEKIGQLFCLIGWTDDPQQLKVLLEAVKPGGMLFRPGAGASVQETHRFIQQLSDIPLLLAANLEAGGNGIAIDGTYFGNPLQVAATDDEDMAYKLGLVAGREGWAVGCNWAFAPVVDIDLNFRNPITNVRTFGADPARVARMAKAFTAGMQESGLAVSVKHFPGDGVDERDQHLLTSVNSLSVEAWEATYGKVFREVIEAGANTVMAGHIMLPAYSRMLAPGLSDEEIMPATLAPELLQGLLRDRLGFNGLVVTDATLMAGFMMAERREIAVPKAIASGCDMFLFNKNIEEDFSFMEKGLESGILTVQRLDEAVTRILALKASLGLHQRQRSGTLVPEPEALSLLQCEEHRLWSKASADQGVTLVKDTQQLLPISAAKHRRVLLYSLTNGKAPGKGSDVSQLAERLVKEGFEITRFDSEQLGFAAIFQAVEQLRDQYDLILYAANVETASNQTTVRIHWEPHLAANVPWFIREVPTVFISFANPYHLLDVPRIPTYINAYSCNEATIEAVVDKLLGRSPFAGTDPVDSFCGLWEAKL</sequence>
<keyword evidence="5" id="KW-0326">Glycosidase</keyword>
<evidence type="ECO:0000313" key="7">
    <source>
        <dbReference type="EMBL" id="NUU59330.1"/>
    </source>
</evidence>
<dbReference type="GO" id="GO:0004563">
    <property type="term" value="F:beta-N-acetylhexosaminidase activity"/>
    <property type="evidence" value="ECO:0007669"/>
    <property type="project" value="UniProtKB-EC"/>
</dbReference>
<dbReference type="PANTHER" id="PTHR30480:SF13">
    <property type="entry name" value="BETA-HEXOSAMINIDASE"/>
    <property type="match status" value="1"/>
</dbReference>
<dbReference type="Proteomes" id="UP000564806">
    <property type="component" value="Unassembled WGS sequence"/>
</dbReference>
<dbReference type="InterPro" id="IPR017853">
    <property type="entry name" value="GH"/>
</dbReference>
<dbReference type="GO" id="GO:0009254">
    <property type="term" value="P:peptidoglycan turnover"/>
    <property type="evidence" value="ECO:0007669"/>
    <property type="project" value="TreeGrafter"/>
</dbReference>
<dbReference type="InterPro" id="IPR036962">
    <property type="entry name" value="Glyco_hydro_3_N_sf"/>
</dbReference>
<evidence type="ECO:0000256" key="4">
    <source>
        <dbReference type="ARBA" id="ARBA00022801"/>
    </source>
</evidence>
<protein>
    <recommendedName>
        <fullName evidence="3">beta-N-acetylhexosaminidase</fullName>
        <ecNumber evidence="3">3.2.1.52</ecNumber>
    </recommendedName>
</protein>
<dbReference type="InterPro" id="IPR050226">
    <property type="entry name" value="NagZ_Beta-hexosaminidase"/>
</dbReference>
<comment type="catalytic activity">
    <reaction evidence="1">
        <text>Hydrolysis of terminal non-reducing N-acetyl-D-hexosamine residues in N-acetyl-beta-D-hexosaminides.</text>
        <dbReference type="EC" id="3.2.1.52"/>
    </reaction>
</comment>
<reference evidence="7" key="1">
    <citation type="submission" date="2020-06" db="EMBL/GenBank/DDBJ databases">
        <title>Paenibacillus sp. nov., isolated from soil.</title>
        <authorList>
            <person name="Seo Y.L."/>
        </authorList>
    </citation>
    <scope>NUCLEOTIDE SEQUENCE [LARGE SCALE GENOMIC DNA]</scope>
    <source>
        <strain evidence="7">JW14</strain>
    </source>
</reference>
<dbReference type="Pfam" id="PF00933">
    <property type="entry name" value="Glyco_hydro_3"/>
    <property type="match status" value="1"/>
</dbReference>
<evidence type="ECO:0000256" key="1">
    <source>
        <dbReference type="ARBA" id="ARBA00001231"/>
    </source>
</evidence>
<dbReference type="SUPFAM" id="SSF51445">
    <property type="entry name" value="(Trans)glycosidases"/>
    <property type="match status" value="1"/>
</dbReference>
<dbReference type="InterPro" id="IPR036881">
    <property type="entry name" value="Glyco_hydro_3_C_sf"/>
</dbReference>
<evidence type="ECO:0000256" key="5">
    <source>
        <dbReference type="ARBA" id="ARBA00023295"/>
    </source>
</evidence>
<dbReference type="EC" id="3.2.1.52" evidence="3"/>
<organism evidence="7 8">
    <name type="scientific">Paenibacillus agri</name>
    <dbReference type="NCBI Taxonomy" id="2744309"/>
    <lineage>
        <taxon>Bacteria</taxon>
        <taxon>Bacillati</taxon>
        <taxon>Bacillota</taxon>
        <taxon>Bacilli</taxon>
        <taxon>Bacillales</taxon>
        <taxon>Paenibacillaceae</taxon>
        <taxon>Paenibacillus</taxon>
    </lineage>
</organism>
<evidence type="ECO:0000256" key="3">
    <source>
        <dbReference type="ARBA" id="ARBA00012663"/>
    </source>
</evidence>
<dbReference type="EMBL" id="JABWCS010000184">
    <property type="protein sequence ID" value="NUU59330.1"/>
    <property type="molecule type" value="Genomic_DNA"/>
</dbReference>
<comment type="caution">
    <text evidence="7">The sequence shown here is derived from an EMBL/GenBank/DDBJ whole genome shotgun (WGS) entry which is preliminary data.</text>
</comment>
<keyword evidence="8" id="KW-1185">Reference proteome</keyword>
<dbReference type="Gene3D" id="3.40.50.1700">
    <property type="entry name" value="Glycoside hydrolase family 3 C-terminal domain"/>
    <property type="match status" value="1"/>
</dbReference>
<dbReference type="PANTHER" id="PTHR30480">
    <property type="entry name" value="BETA-HEXOSAMINIDASE-RELATED"/>
    <property type="match status" value="1"/>
</dbReference>
<name>A0A850EHI1_9BACL</name>
<dbReference type="PRINTS" id="PR00133">
    <property type="entry name" value="GLHYDRLASE3"/>
</dbReference>